<comment type="caution">
    <text evidence="2">The sequence shown here is derived from an EMBL/GenBank/DDBJ whole genome shotgun (WGS) entry which is preliminary data.</text>
</comment>
<evidence type="ECO:0000313" key="3">
    <source>
        <dbReference type="Proteomes" id="UP001501867"/>
    </source>
</evidence>
<feature type="transmembrane region" description="Helical" evidence="1">
    <location>
        <begin position="126"/>
        <end position="144"/>
    </location>
</feature>
<feature type="transmembrane region" description="Helical" evidence="1">
    <location>
        <begin position="55"/>
        <end position="73"/>
    </location>
</feature>
<keyword evidence="1" id="KW-0812">Transmembrane</keyword>
<evidence type="ECO:0008006" key="4">
    <source>
        <dbReference type="Google" id="ProtNLM"/>
    </source>
</evidence>
<feature type="transmembrane region" description="Helical" evidence="1">
    <location>
        <begin position="27"/>
        <end position="48"/>
    </location>
</feature>
<feature type="transmembrane region" description="Helical" evidence="1">
    <location>
        <begin position="93"/>
        <end position="114"/>
    </location>
</feature>
<name>A0ABN0VG20_9ACTN</name>
<protein>
    <recommendedName>
        <fullName evidence="4">Threonine/Serine exporter ThrE domain-containing protein</fullName>
    </recommendedName>
</protein>
<proteinExistence type="predicted"/>
<evidence type="ECO:0000256" key="1">
    <source>
        <dbReference type="SAM" id="Phobius"/>
    </source>
</evidence>
<evidence type="ECO:0000313" key="2">
    <source>
        <dbReference type="EMBL" id="GAA0297910.1"/>
    </source>
</evidence>
<dbReference type="Proteomes" id="UP001501867">
    <property type="component" value="Unassembled WGS sequence"/>
</dbReference>
<sequence>MVPLGAGLVLGLIGPFSEKWGNPAGVALNAVFSGGWSWACYAFLVGYFRRSKIEAALLASSGLALGVAAYYLFKDFSPAVPDGLAAGASGGGSLSKILVWGTLAFVFGAPVGFLGNVARVPGVGGLGFRLLIPLVAFYETTMRLSEEARGQSQVVVNTWNSVRFTAVAVAVALAVHVIWRWWHERRIPSGRHR</sequence>
<dbReference type="EMBL" id="BAAABV010000018">
    <property type="protein sequence ID" value="GAA0297910.1"/>
    <property type="molecule type" value="Genomic_DNA"/>
</dbReference>
<feature type="transmembrane region" description="Helical" evidence="1">
    <location>
        <begin position="164"/>
        <end position="182"/>
    </location>
</feature>
<keyword evidence="1" id="KW-0472">Membrane</keyword>
<accession>A0ABN0VG20</accession>
<keyword evidence="1" id="KW-1133">Transmembrane helix</keyword>
<organism evidence="2 3">
    <name type="scientific">Streptomyces polychromogenes</name>
    <dbReference type="NCBI Taxonomy" id="67342"/>
    <lineage>
        <taxon>Bacteria</taxon>
        <taxon>Bacillati</taxon>
        <taxon>Actinomycetota</taxon>
        <taxon>Actinomycetes</taxon>
        <taxon>Kitasatosporales</taxon>
        <taxon>Streptomycetaceae</taxon>
        <taxon>Streptomyces</taxon>
    </lineage>
</organism>
<keyword evidence="3" id="KW-1185">Reference proteome</keyword>
<reference evidence="2 3" key="1">
    <citation type="journal article" date="2019" name="Int. J. Syst. Evol. Microbiol.">
        <title>The Global Catalogue of Microorganisms (GCM) 10K type strain sequencing project: providing services to taxonomists for standard genome sequencing and annotation.</title>
        <authorList>
            <consortium name="The Broad Institute Genomics Platform"/>
            <consortium name="The Broad Institute Genome Sequencing Center for Infectious Disease"/>
            <person name="Wu L."/>
            <person name="Ma J."/>
        </authorList>
    </citation>
    <scope>NUCLEOTIDE SEQUENCE [LARGE SCALE GENOMIC DNA]</scope>
    <source>
        <strain evidence="2 3">JCM 4505</strain>
    </source>
</reference>
<gene>
    <name evidence="2" type="ORF">GCM10010302_40710</name>
</gene>